<dbReference type="Pfam" id="PF13377">
    <property type="entry name" value="Peripla_BP_3"/>
    <property type="match status" value="1"/>
</dbReference>
<dbReference type="Proteomes" id="UP000321749">
    <property type="component" value="Unassembled WGS sequence"/>
</dbReference>
<comment type="caution">
    <text evidence="5">The sequence shown here is derived from an EMBL/GenBank/DDBJ whole genome shotgun (WGS) entry which is preliminary data.</text>
</comment>
<dbReference type="AlphaFoldDB" id="A0AA87URH2"/>
<keyword evidence="1" id="KW-0805">Transcription regulation</keyword>
<dbReference type="InterPro" id="IPR010982">
    <property type="entry name" value="Lambda_DNA-bd_dom_sf"/>
</dbReference>
<dbReference type="EMBL" id="BJUU01000006">
    <property type="protein sequence ID" value="GEK79966.1"/>
    <property type="molecule type" value="Genomic_DNA"/>
</dbReference>
<evidence type="ECO:0000259" key="4">
    <source>
        <dbReference type="PROSITE" id="PS50932"/>
    </source>
</evidence>
<keyword evidence="2" id="KW-0238">DNA-binding</keyword>
<organism evidence="5 6">
    <name type="scientific">Agrococcus baldri</name>
    <dbReference type="NCBI Taxonomy" id="153730"/>
    <lineage>
        <taxon>Bacteria</taxon>
        <taxon>Bacillati</taxon>
        <taxon>Actinomycetota</taxon>
        <taxon>Actinomycetes</taxon>
        <taxon>Micrococcales</taxon>
        <taxon>Microbacteriaceae</taxon>
        <taxon>Agrococcus</taxon>
    </lineage>
</organism>
<accession>A0AA87URH2</accession>
<evidence type="ECO:0000313" key="5">
    <source>
        <dbReference type="EMBL" id="GEK79966.1"/>
    </source>
</evidence>
<dbReference type="GO" id="GO:0003700">
    <property type="term" value="F:DNA-binding transcription factor activity"/>
    <property type="evidence" value="ECO:0007669"/>
    <property type="project" value="TreeGrafter"/>
</dbReference>
<dbReference type="SUPFAM" id="SSF53822">
    <property type="entry name" value="Periplasmic binding protein-like I"/>
    <property type="match status" value="1"/>
</dbReference>
<feature type="domain" description="HTH lacI-type" evidence="4">
    <location>
        <begin position="5"/>
        <end position="59"/>
    </location>
</feature>
<dbReference type="PANTHER" id="PTHR30146">
    <property type="entry name" value="LACI-RELATED TRANSCRIPTIONAL REPRESSOR"/>
    <property type="match status" value="1"/>
</dbReference>
<evidence type="ECO:0000256" key="1">
    <source>
        <dbReference type="ARBA" id="ARBA00023015"/>
    </source>
</evidence>
<proteinExistence type="predicted"/>
<keyword evidence="6" id="KW-1185">Reference proteome</keyword>
<dbReference type="Gene3D" id="3.40.50.2300">
    <property type="match status" value="2"/>
</dbReference>
<dbReference type="Pfam" id="PF00356">
    <property type="entry name" value="LacI"/>
    <property type="match status" value="1"/>
</dbReference>
<dbReference type="PROSITE" id="PS50932">
    <property type="entry name" value="HTH_LACI_2"/>
    <property type="match status" value="1"/>
</dbReference>
<evidence type="ECO:0000256" key="2">
    <source>
        <dbReference type="ARBA" id="ARBA00023125"/>
    </source>
</evidence>
<evidence type="ECO:0000256" key="3">
    <source>
        <dbReference type="ARBA" id="ARBA00023163"/>
    </source>
</evidence>
<dbReference type="CDD" id="cd06278">
    <property type="entry name" value="PBP1_LacI-like"/>
    <property type="match status" value="1"/>
</dbReference>
<dbReference type="SUPFAM" id="SSF47413">
    <property type="entry name" value="lambda repressor-like DNA-binding domains"/>
    <property type="match status" value="1"/>
</dbReference>
<evidence type="ECO:0000313" key="6">
    <source>
        <dbReference type="Proteomes" id="UP000321749"/>
    </source>
</evidence>
<reference evidence="5 6" key="1">
    <citation type="submission" date="2019-07" db="EMBL/GenBank/DDBJ databases">
        <title>Whole genome shotgun sequence of Agrococcus baldri NBRC 103055.</title>
        <authorList>
            <person name="Hosoyama A."/>
            <person name="Uohara A."/>
            <person name="Ohji S."/>
            <person name="Ichikawa N."/>
        </authorList>
    </citation>
    <scope>NUCLEOTIDE SEQUENCE [LARGE SCALE GENOMIC DNA]</scope>
    <source>
        <strain evidence="5 6">NBRC 103055</strain>
    </source>
</reference>
<dbReference type="RefSeq" id="WP_186808160.1">
    <property type="nucleotide sequence ID" value="NZ_BJUU01000006.1"/>
</dbReference>
<dbReference type="InterPro" id="IPR028082">
    <property type="entry name" value="Peripla_BP_I"/>
</dbReference>
<dbReference type="SMART" id="SM00354">
    <property type="entry name" value="HTH_LACI"/>
    <property type="match status" value="1"/>
</dbReference>
<keyword evidence="3" id="KW-0804">Transcription</keyword>
<gene>
    <name evidence="5" type="ORF">ABA31_13170</name>
</gene>
<dbReference type="Gene3D" id="1.10.260.40">
    <property type="entry name" value="lambda repressor-like DNA-binding domains"/>
    <property type="match status" value="1"/>
</dbReference>
<dbReference type="InterPro" id="IPR046335">
    <property type="entry name" value="LacI/GalR-like_sensor"/>
</dbReference>
<protein>
    <submittedName>
        <fullName evidence="5">LacI family transcriptional regulator</fullName>
    </submittedName>
</protein>
<dbReference type="InterPro" id="IPR000843">
    <property type="entry name" value="HTH_LacI"/>
</dbReference>
<dbReference type="PANTHER" id="PTHR30146:SF109">
    <property type="entry name" value="HTH-TYPE TRANSCRIPTIONAL REGULATOR GALS"/>
    <property type="match status" value="1"/>
</dbReference>
<dbReference type="GO" id="GO:0000976">
    <property type="term" value="F:transcription cis-regulatory region binding"/>
    <property type="evidence" value="ECO:0007669"/>
    <property type="project" value="TreeGrafter"/>
</dbReference>
<name>A0AA87URH2_9MICO</name>
<dbReference type="CDD" id="cd01392">
    <property type="entry name" value="HTH_LacI"/>
    <property type="match status" value="1"/>
</dbReference>
<sequence length="337" mass="36172">MTRRVTSFDVARLAGVSQSTVSRALRNLPNITPATRAKVARAATELRYVPLQSGRSLSTRITGRIAVVSEALTNPFYPQLLEPLRQRLADQGYQTVLIGDHEDDALTVAALSDGSYDGVIDTTASRTSRLPRAMAEAGLPCVLVNRMTDDPDELSCTFDDEAGAARLAGLLIELGHTDFALIAGPEQYSTSARRERGLRTALDEAGLWIPDRRTKHVEFGADSGHRAALELLAQPQRASVLFCLNDVLALGALNAATSLELDVPGDVSVVGFDDIAIAGWDRFALTTVRCDLEALAAEAVDMLTRLVRGLTVDGSRTIEVEVVARQTHAAAKAAVVR</sequence>